<dbReference type="EMBL" id="JARK01000241">
    <property type="protein sequence ID" value="EYC39757.1"/>
    <property type="molecule type" value="Genomic_DNA"/>
</dbReference>
<keyword evidence="2" id="KW-0812">Transmembrane</keyword>
<comment type="caution">
    <text evidence="3">The sequence shown here is derived from an EMBL/GenBank/DDBJ whole genome shotgun (WGS) entry which is preliminary data.</text>
</comment>
<dbReference type="Proteomes" id="UP000024635">
    <property type="component" value="Unassembled WGS sequence"/>
</dbReference>
<organism evidence="3 4">
    <name type="scientific">Ancylostoma ceylanicum</name>
    <dbReference type="NCBI Taxonomy" id="53326"/>
    <lineage>
        <taxon>Eukaryota</taxon>
        <taxon>Metazoa</taxon>
        <taxon>Ecdysozoa</taxon>
        <taxon>Nematoda</taxon>
        <taxon>Chromadorea</taxon>
        <taxon>Rhabditida</taxon>
        <taxon>Rhabditina</taxon>
        <taxon>Rhabditomorpha</taxon>
        <taxon>Strongyloidea</taxon>
        <taxon>Ancylostomatidae</taxon>
        <taxon>Ancylostomatinae</taxon>
        <taxon>Ancylostoma</taxon>
    </lineage>
</organism>
<dbReference type="AlphaFoldDB" id="A0A016WKE0"/>
<feature type="compositionally biased region" description="Basic and acidic residues" evidence="1">
    <location>
        <begin position="220"/>
        <end position="239"/>
    </location>
</feature>
<evidence type="ECO:0000256" key="1">
    <source>
        <dbReference type="SAM" id="MobiDB-lite"/>
    </source>
</evidence>
<keyword evidence="2" id="KW-1133">Transmembrane helix</keyword>
<keyword evidence="2" id="KW-0472">Membrane</keyword>
<keyword evidence="4" id="KW-1185">Reference proteome</keyword>
<proteinExistence type="predicted"/>
<dbReference type="OrthoDB" id="10581230at2759"/>
<feature type="compositionally biased region" description="Basic residues" evidence="1">
    <location>
        <begin position="291"/>
        <end position="300"/>
    </location>
</feature>
<evidence type="ECO:0000313" key="3">
    <source>
        <dbReference type="EMBL" id="EYC39757.1"/>
    </source>
</evidence>
<protein>
    <submittedName>
        <fullName evidence="3">Uncharacterized protein</fullName>
    </submittedName>
</protein>
<sequence length="300" mass="34504">MANHIRCVRLTCVRQRDIASYSQRHEYTVQTNYKFWLGNTQLPFFLTYCIKNSEAHITIPGYPKILRIELLNDLMEICAVKERLILDGTEMRVEQYFACDPYKPEKDNPMRAYLACDPHFGHPVIVLMLKPFREHSIGSYLESFFYGWCASIVLSATFMILIIGCKPEMIVVQHNETSDRSEKHRNTGGTSLRAALTAARLKALVNLHAKSKKSTPVRSSDVKEREQEGTPKRVTKEETPNESATQSPAGEKKPKHQQSNEKLSRNQKNNQNKEIPQPKPKYGTLKDALKEKKRAKQKRN</sequence>
<gene>
    <name evidence="3" type="primary">Acey_s0641.g1018</name>
    <name evidence="3" type="ORF">Y032_0641g1018</name>
</gene>
<evidence type="ECO:0000313" key="4">
    <source>
        <dbReference type="Proteomes" id="UP000024635"/>
    </source>
</evidence>
<reference evidence="4" key="1">
    <citation type="journal article" date="2015" name="Nat. Genet.">
        <title>The genome and transcriptome of the zoonotic hookworm Ancylostoma ceylanicum identify infection-specific gene families.</title>
        <authorList>
            <person name="Schwarz E.M."/>
            <person name="Hu Y."/>
            <person name="Antoshechkin I."/>
            <person name="Miller M.M."/>
            <person name="Sternberg P.W."/>
            <person name="Aroian R.V."/>
        </authorList>
    </citation>
    <scope>NUCLEOTIDE SEQUENCE</scope>
    <source>
        <strain evidence="4">HY135</strain>
    </source>
</reference>
<feature type="region of interest" description="Disordered" evidence="1">
    <location>
        <begin position="207"/>
        <end position="300"/>
    </location>
</feature>
<name>A0A016WKE0_9BILA</name>
<accession>A0A016WKE0</accession>
<feature type="transmembrane region" description="Helical" evidence="2">
    <location>
        <begin position="143"/>
        <end position="164"/>
    </location>
</feature>
<evidence type="ECO:0000256" key="2">
    <source>
        <dbReference type="SAM" id="Phobius"/>
    </source>
</evidence>